<dbReference type="STRING" id="29539.SAMN02745716_1735"/>
<accession>A0A1H6FVE7</accession>
<gene>
    <name evidence="2" type="ORF">SAMN02745716_1735</name>
</gene>
<dbReference type="PANTHER" id="PTHR43194:SF2">
    <property type="entry name" value="PEROXISOMAL MEMBRANE PROTEIN LPX1"/>
    <property type="match status" value="1"/>
</dbReference>
<dbReference type="OrthoDB" id="495620at2"/>
<dbReference type="Gene3D" id="3.40.50.1820">
    <property type="entry name" value="alpha/beta hydrolase"/>
    <property type="match status" value="1"/>
</dbReference>
<dbReference type="Proteomes" id="UP000222056">
    <property type="component" value="Unassembled WGS sequence"/>
</dbReference>
<dbReference type="Pfam" id="PF00561">
    <property type="entry name" value="Abhydrolase_1"/>
    <property type="match status" value="1"/>
</dbReference>
<keyword evidence="3" id="KW-1185">Reference proteome</keyword>
<keyword evidence="2" id="KW-0378">Hydrolase</keyword>
<dbReference type="InterPro" id="IPR000073">
    <property type="entry name" value="AB_hydrolase_1"/>
</dbReference>
<dbReference type="EMBL" id="FNWJ01000002">
    <property type="protein sequence ID" value="SEH14781.1"/>
    <property type="molecule type" value="Genomic_DNA"/>
</dbReference>
<dbReference type="PRINTS" id="PR00111">
    <property type="entry name" value="ABHYDROLASE"/>
</dbReference>
<reference evidence="3" key="1">
    <citation type="submission" date="2016-10" db="EMBL/GenBank/DDBJ databases">
        <authorList>
            <person name="Varghese N."/>
            <person name="Submissions S."/>
        </authorList>
    </citation>
    <scope>NUCLEOTIDE SEQUENCE [LARGE SCALE GENOMIC DNA]</scope>
    <source>
        <strain evidence="3">ATCC 35263</strain>
    </source>
</reference>
<dbReference type="PANTHER" id="PTHR43194">
    <property type="entry name" value="HYDROLASE ALPHA/BETA FOLD FAMILY"/>
    <property type="match status" value="1"/>
</dbReference>
<evidence type="ECO:0000313" key="2">
    <source>
        <dbReference type="EMBL" id="SEH14781.1"/>
    </source>
</evidence>
<dbReference type="InterPro" id="IPR050228">
    <property type="entry name" value="Carboxylesterase_BioH"/>
</dbReference>
<dbReference type="SUPFAM" id="SSF53474">
    <property type="entry name" value="alpha/beta-Hydrolases"/>
    <property type="match status" value="1"/>
</dbReference>
<feature type="domain" description="AB hydrolase-1" evidence="1">
    <location>
        <begin position="27"/>
        <end position="143"/>
    </location>
</feature>
<dbReference type="InterPro" id="IPR029058">
    <property type="entry name" value="AB_hydrolase_fold"/>
</dbReference>
<proteinExistence type="predicted"/>
<organism evidence="2 3">
    <name type="scientific">Thermoleophilum album</name>
    <dbReference type="NCBI Taxonomy" id="29539"/>
    <lineage>
        <taxon>Bacteria</taxon>
        <taxon>Bacillati</taxon>
        <taxon>Actinomycetota</taxon>
        <taxon>Thermoleophilia</taxon>
        <taxon>Thermoleophilales</taxon>
        <taxon>Thermoleophilaceae</taxon>
        <taxon>Thermoleophilum</taxon>
    </lineage>
</organism>
<evidence type="ECO:0000259" key="1">
    <source>
        <dbReference type="Pfam" id="PF00561"/>
    </source>
</evidence>
<dbReference type="GO" id="GO:0016787">
    <property type="term" value="F:hydrolase activity"/>
    <property type="evidence" value="ECO:0007669"/>
    <property type="project" value="UniProtKB-KW"/>
</dbReference>
<name>A0A1H6FVE7_THEAL</name>
<protein>
    <submittedName>
        <fullName evidence="2">Lysophospholipase, alpha-beta hydrolase superfamily</fullName>
    </submittedName>
</protein>
<dbReference type="AlphaFoldDB" id="A0A1H6FVE7"/>
<sequence length="279" mass="29764">MPLVVERATALGRQVLRGEVAGAGRLIVGLHGLTATRRNVFHGSRLLERAGARVVLYDARGHGASDPAPRRDAYTYDELVDDLEALLEQLADPTPAVLVGVSMGAATAAALALRGDARLAALVLVTPPPLAAGAPRAVDFEAVADALAAGELRLAAERALPQGLDPRWRQVALAAIWQRLSRHRHPHAVADALRVVPRSRPPFDEERLRSIELPVLVVGSRDEADPLHPLAEAELWASTIPGAQLLVEEPGRSPLAWQGAQLSRAICDFLRARGLLPAS</sequence>
<evidence type="ECO:0000313" key="3">
    <source>
        <dbReference type="Proteomes" id="UP000222056"/>
    </source>
</evidence>